<evidence type="ECO:0000256" key="5">
    <source>
        <dbReference type="SAM" id="MobiDB-lite"/>
    </source>
</evidence>
<dbReference type="Gene3D" id="3.30.40.10">
    <property type="entry name" value="Zinc/RING finger domain, C3HC4 (zinc finger)"/>
    <property type="match status" value="2"/>
</dbReference>
<dbReference type="PROSITE" id="PS50016">
    <property type="entry name" value="ZF_PHD_2"/>
    <property type="match status" value="1"/>
</dbReference>
<dbReference type="SUPFAM" id="SSF57903">
    <property type="entry name" value="FYVE/PHD zinc finger"/>
    <property type="match status" value="1"/>
</dbReference>
<dbReference type="CDD" id="cd15539">
    <property type="entry name" value="PHD1_AIRE"/>
    <property type="match status" value="1"/>
</dbReference>
<dbReference type="PROSITE" id="PS01359">
    <property type="entry name" value="ZF_PHD_1"/>
    <property type="match status" value="1"/>
</dbReference>
<dbReference type="SMART" id="SM00249">
    <property type="entry name" value="PHD"/>
    <property type="match status" value="1"/>
</dbReference>
<sequence length="330" mass="36899">MSELEGVIPNDESRQSSPAPRHIIHTRGALAAGGGGPSNNHATQNNHDNCDACGYGGRLMCCDSCPKAFHFTCLVPPLDVDNPPKGNWYCRECSAEKATPAMPAPGLFQELIHKARGSNSKSFLLPDHIRCAFEDGPHGEYVDLNKFKSEQRDWHLDCLDPPLTTPVPAYKKWMCPCHVDHALPPMRRLVSENNLTSVDNTAIENIPDKKLEIDCDPEFYLNNTLHRLPKNGIRLDYFGQMLNELFGSNSNIVGQPIEASQVSRGKKRELPSDDKEEQTDPNPNKKPYPERVIGINEKIEMDENSYQQNPLLLLTEVALAENSEESEELM</sequence>
<dbReference type="InterPro" id="IPR013083">
    <property type="entry name" value="Znf_RING/FYVE/PHD"/>
</dbReference>
<name>A0A9N8UZJ2_9GLOM</name>
<dbReference type="GO" id="GO:0008270">
    <property type="term" value="F:zinc ion binding"/>
    <property type="evidence" value="ECO:0007669"/>
    <property type="project" value="UniProtKB-KW"/>
</dbReference>
<keyword evidence="2 4" id="KW-0863">Zinc-finger</keyword>
<feature type="domain" description="PHD-type" evidence="6">
    <location>
        <begin position="47"/>
        <end position="96"/>
    </location>
</feature>
<dbReference type="GO" id="GO:0032221">
    <property type="term" value="C:Rpd3S complex"/>
    <property type="evidence" value="ECO:0007669"/>
    <property type="project" value="TreeGrafter"/>
</dbReference>
<accession>A0A9N8UZJ2</accession>
<dbReference type="AlphaFoldDB" id="A0A9N8UZJ2"/>
<evidence type="ECO:0000313" key="7">
    <source>
        <dbReference type="EMBL" id="CAG8434088.1"/>
    </source>
</evidence>
<proteinExistence type="predicted"/>
<comment type="caution">
    <text evidence="7">The sequence shown here is derived from an EMBL/GenBank/DDBJ whole genome shotgun (WGS) entry which is preliminary data.</text>
</comment>
<dbReference type="InterPro" id="IPR011011">
    <property type="entry name" value="Znf_FYVE_PHD"/>
</dbReference>
<dbReference type="Pfam" id="PF00628">
    <property type="entry name" value="PHD"/>
    <property type="match status" value="1"/>
</dbReference>
<dbReference type="InterPro" id="IPR019786">
    <property type="entry name" value="Zinc_finger_PHD-type_CS"/>
</dbReference>
<dbReference type="InterPro" id="IPR001965">
    <property type="entry name" value="Znf_PHD"/>
</dbReference>
<protein>
    <submittedName>
        <fullName evidence="7">5289_t:CDS:1</fullName>
    </submittedName>
</protein>
<evidence type="ECO:0000313" key="8">
    <source>
        <dbReference type="Proteomes" id="UP000789706"/>
    </source>
</evidence>
<evidence type="ECO:0000256" key="2">
    <source>
        <dbReference type="ARBA" id="ARBA00022771"/>
    </source>
</evidence>
<dbReference type="EMBL" id="CAJVPK010000022">
    <property type="protein sequence ID" value="CAG8434088.1"/>
    <property type="molecule type" value="Genomic_DNA"/>
</dbReference>
<feature type="region of interest" description="Disordered" evidence="5">
    <location>
        <begin position="256"/>
        <end position="300"/>
    </location>
</feature>
<dbReference type="InterPro" id="IPR019787">
    <property type="entry name" value="Znf_PHD-finger"/>
</dbReference>
<evidence type="ECO:0000256" key="4">
    <source>
        <dbReference type="PROSITE-ProRule" id="PRU00146"/>
    </source>
</evidence>
<reference evidence="7" key="1">
    <citation type="submission" date="2021-06" db="EMBL/GenBank/DDBJ databases">
        <authorList>
            <person name="Kallberg Y."/>
            <person name="Tangrot J."/>
            <person name="Rosling A."/>
        </authorList>
    </citation>
    <scope>NUCLEOTIDE SEQUENCE</scope>
    <source>
        <strain evidence="7">AZ414A</strain>
    </source>
</reference>
<evidence type="ECO:0000259" key="6">
    <source>
        <dbReference type="PROSITE" id="PS50016"/>
    </source>
</evidence>
<evidence type="ECO:0000256" key="1">
    <source>
        <dbReference type="ARBA" id="ARBA00022723"/>
    </source>
</evidence>
<evidence type="ECO:0000256" key="3">
    <source>
        <dbReference type="ARBA" id="ARBA00022833"/>
    </source>
</evidence>
<keyword evidence="1" id="KW-0479">Metal-binding</keyword>
<gene>
    <name evidence="7" type="ORF">DEBURN_LOCUS644</name>
</gene>
<keyword evidence="3" id="KW-0862">Zinc</keyword>
<dbReference type="GO" id="GO:0006357">
    <property type="term" value="P:regulation of transcription by RNA polymerase II"/>
    <property type="evidence" value="ECO:0007669"/>
    <property type="project" value="TreeGrafter"/>
</dbReference>
<organism evidence="7 8">
    <name type="scientific">Diversispora eburnea</name>
    <dbReference type="NCBI Taxonomy" id="1213867"/>
    <lineage>
        <taxon>Eukaryota</taxon>
        <taxon>Fungi</taxon>
        <taxon>Fungi incertae sedis</taxon>
        <taxon>Mucoromycota</taxon>
        <taxon>Glomeromycotina</taxon>
        <taxon>Glomeromycetes</taxon>
        <taxon>Diversisporales</taxon>
        <taxon>Diversisporaceae</taxon>
        <taxon>Diversispora</taxon>
    </lineage>
</organism>
<feature type="region of interest" description="Disordered" evidence="5">
    <location>
        <begin position="1"/>
        <end position="20"/>
    </location>
</feature>
<keyword evidence="8" id="KW-1185">Reference proteome</keyword>
<dbReference type="OrthoDB" id="5876363at2759"/>
<dbReference type="InterPro" id="IPR052819">
    <property type="entry name" value="Chromatin_regulatory_protein"/>
</dbReference>
<dbReference type="PANTHER" id="PTHR47636:SF1">
    <property type="entry name" value="TRANSCRIPTIONAL REGULATORY PROTEIN RCO1"/>
    <property type="match status" value="1"/>
</dbReference>
<dbReference type="PANTHER" id="PTHR47636">
    <property type="entry name" value="TRANSCRIPTIONAL REGULATORY PROTEIN RCO1"/>
    <property type="match status" value="1"/>
</dbReference>
<dbReference type="Proteomes" id="UP000789706">
    <property type="component" value="Unassembled WGS sequence"/>
</dbReference>